<feature type="region of interest" description="Disordered" evidence="1">
    <location>
        <begin position="210"/>
        <end position="238"/>
    </location>
</feature>
<dbReference type="RefSeq" id="WP_108171986.1">
    <property type="nucleotide sequence ID" value="NZ_QBKQ01000002.1"/>
</dbReference>
<accession>A0A2T6AID8</accession>
<dbReference type="OrthoDB" id="1442826at2"/>
<evidence type="ECO:0000313" key="3">
    <source>
        <dbReference type="Proteomes" id="UP000244174"/>
    </source>
</evidence>
<feature type="compositionally biased region" description="Basic and acidic residues" evidence="1">
    <location>
        <begin position="212"/>
        <end position="227"/>
    </location>
</feature>
<evidence type="ECO:0000313" key="2">
    <source>
        <dbReference type="EMBL" id="PTX43569.1"/>
    </source>
</evidence>
<comment type="caution">
    <text evidence="2">The sequence shown here is derived from an EMBL/GenBank/DDBJ whole genome shotgun (WGS) entry which is preliminary data.</text>
</comment>
<sequence length="238" mass="27901">MNYIKLLTSAFEKFYHDQRLNPSHISLYMALFQAWNVCRFTNEFFVNRKELMQIAKIGSPTTYHRCITDLHSWNYLSYFPSNNPFKGSKVKMIVLLPTDDMIAGHYNPILDQVAEHYRPIDEQVVDSYRSKNGQALVSNININKQNKHYKPPNRKAVIIFFKEMGSDAIYAKAFFEYYESHQWHTGDKQPVYDWKALAVSWIESSKSIGNLQKEKQKPNSLKDENLKTSKNKNYGEPL</sequence>
<gene>
    <name evidence="2" type="ORF">C8P64_2098</name>
</gene>
<keyword evidence="3" id="KW-1185">Reference proteome</keyword>
<dbReference type="AlphaFoldDB" id="A0A2T6AID8"/>
<proteinExistence type="predicted"/>
<dbReference type="EMBL" id="QBKQ01000002">
    <property type="protein sequence ID" value="PTX43569.1"/>
    <property type="molecule type" value="Genomic_DNA"/>
</dbReference>
<dbReference type="Proteomes" id="UP000244174">
    <property type="component" value="Unassembled WGS sequence"/>
</dbReference>
<name>A0A2T6AID8_9FLAO</name>
<evidence type="ECO:0000256" key="1">
    <source>
        <dbReference type="SAM" id="MobiDB-lite"/>
    </source>
</evidence>
<protein>
    <submittedName>
        <fullName evidence="2">Uncharacterized protein</fullName>
    </submittedName>
</protein>
<organism evidence="2 3">
    <name type="scientific">Christiangramia gaetbulicola</name>
    <dbReference type="NCBI Taxonomy" id="703340"/>
    <lineage>
        <taxon>Bacteria</taxon>
        <taxon>Pseudomonadati</taxon>
        <taxon>Bacteroidota</taxon>
        <taxon>Flavobacteriia</taxon>
        <taxon>Flavobacteriales</taxon>
        <taxon>Flavobacteriaceae</taxon>
        <taxon>Christiangramia</taxon>
    </lineage>
</organism>
<reference evidence="2 3" key="1">
    <citation type="submission" date="2018-04" db="EMBL/GenBank/DDBJ databases">
        <title>Genomic Encyclopedia of Archaeal and Bacterial Type Strains, Phase II (KMG-II): from individual species to whole genera.</title>
        <authorList>
            <person name="Goeker M."/>
        </authorList>
    </citation>
    <scope>NUCLEOTIDE SEQUENCE [LARGE SCALE GENOMIC DNA]</scope>
    <source>
        <strain evidence="2 3">DSM 23082</strain>
    </source>
</reference>